<gene>
    <name evidence="13" type="ORF">CJ199_06040</name>
</gene>
<dbReference type="Gene3D" id="3.40.710.10">
    <property type="entry name" value="DD-peptidase/beta-lactamase superfamily"/>
    <property type="match status" value="1"/>
</dbReference>
<dbReference type="Pfam" id="PF00768">
    <property type="entry name" value="Peptidase_S11"/>
    <property type="match status" value="1"/>
</dbReference>
<keyword evidence="5" id="KW-0573">Peptidoglycan synthesis</keyword>
<organism evidence="13 14">
    <name type="scientific">Brevibacterium paucivorans</name>
    <dbReference type="NCBI Taxonomy" id="170994"/>
    <lineage>
        <taxon>Bacteria</taxon>
        <taxon>Bacillati</taxon>
        <taxon>Actinomycetota</taxon>
        <taxon>Actinomycetes</taxon>
        <taxon>Micrococcales</taxon>
        <taxon>Brevibacteriaceae</taxon>
        <taxon>Brevibacterium</taxon>
    </lineage>
</organism>
<feature type="domain" description="Peptidase S11 D-alanyl-D-alanine carboxypeptidase A N-terminal" evidence="12">
    <location>
        <begin position="106"/>
        <end position="335"/>
    </location>
</feature>
<evidence type="ECO:0000256" key="1">
    <source>
        <dbReference type="ARBA" id="ARBA00007164"/>
    </source>
</evidence>
<name>A0A2N6VN54_9MICO</name>
<evidence type="ECO:0000256" key="10">
    <source>
        <dbReference type="SAM" id="MobiDB-lite"/>
    </source>
</evidence>
<feature type="compositionally biased region" description="Polar residues" evidence="10">
    <location>
        <begin position="86"/>
        <end position="96"/>
    </location>
</feature>
<sequence length="444" mass="46956">MCGAAAPPSTARKLARVELKSPRQFPKLSRRCSLERSNVTLYHLTCGRRFLAAATVALATFTGVGAVNVAGTKPASAHTVVAQPAEPTSATYTSPENIGDGTPLPTPAADAWLVANLDTGEVLTSHGEDVVASPASVQKLLTALALIDELPDVKKKQRITEDSTNVDGTRVGLLRDNEYSIDLLFHSMLMASGNDAAHALGEAVGGQDEALELMHRKARQLGMDSTTVGTTSGLDAPGQGTTVDDLLKLAHEFTKNKYLMTIVKTQTLDFPGGYDHDKKEKVKGYQIQNHTRLVGLVDGAIGLKNGYTQEARGSFVGAATRGDTTYAAVVLRAQTQSRQATADLLNWAFNQKHPQVTRTVAFEDLSTPSPVASVGGAGGATGEPREEADESQAAGIAIPNNVGLALGLPVAIFAVVGGVLMYRSRRKRSRTGDWKPEDQEGSST</sequence>
<dbReference type="EMBL" id="PNHK01000002">
    <property type="protein sequence ID" value="PMD05571.1"/>
    <property type="molecule type" value="Genomic_DNA"/>
</dbReference>
<evidence type="ECO:0000256" key="5">
    <source>
        <dbReference type="ARBA" id="ARBA00022984"/>
    </source>
</evidence>
<evidence type="ECO:0000256" key="9">
    <source>
        <dbReference type="RuleBase" id="RU004016"/>
    </source>
</evidence>
<feature type="active site" description="Proton acceptor" evidence="7">
    <location>
        <position position="139"/>
    </location>
</feature>
<dbReference type="SUPFAM" id="SSF56601">
    <property type="entry name" value="beta-lactamase/transpeptidase-like"/>
    <property type="match status" value="1"/>
</dbReference>
<dbReference type="GO" id="GO:0009002">
    <property type="term" value="F:serine-type D-Ala-D-Ala carboxypeptidase activity"/>
    <property type="evidence" value="ECO:0007669"/>
    <property type="project" value="InterPro"/>
</dbReference>
<feature type="transmembrane region" description="Helical" evidence="11">
    <location>
        <begin position="402"/>
        <end position="422"/>
    </location>
</feature>
<dbReference type="GO" id="GO:0006508">
    <property type="term" value="P:proteolysis"/>
    <property type="evidence" value="ECO:0007669"/>
    <property type="project" value="InterPro"/>
</dbReference>
<dbReference type="PRINTS" id="PR00725">
    <property type="entry name" value="DADACBPTASE1"/>
</dbReference>
<proteinExistence type="inferred from homology"/>
<evidence type="ECO:0000256" key="8">
    <source>
        <dbReference type="PIRSR" id="PIRSR618044-2"/>
    </source>
</evidence>
<protein>
    <submittedName>
        <fullName evidence="13">D-alanyl-D-alanine carboxypeptidase</fullName>
    </submittedName>
</protein>
<keyword evidence="11" id="KW-0472">Membrane</keyword>
<evidence type="ECO:0000313" key="14">
    <source>
        <dbReference type="Proteomes" id="UP000235598"/>
    </source>
</evidence>
<feature type="region of interest" description="Disordered" evidence="10">
    <location>
        <begin position="80"/>
        <end position="100"/>
    </location>
</feature>
<keyword evidence="2" id="KW-0732">Signal</keyword>
<dbReference type="GO" id="GO:0008360">
    <property type="term" value="P:regulation of cell shape"/>
    <property type="evidence" value="ECO:0007669"/>
    <property type="project" value="UniProtKB-KW"/>
</dbReference>
<comment type="caution">
    <text evidence="13">The sequence shown here is derived from an EMBL/GenBank/DDBJ whole genome shotgun (WGS) entry which is preliminary data.</text>
</comment>
<evidence type="ECO:0000256" key="11">
    <source>
        <dbReference type="SAM" id="Phobius"/>
    </source>
</evidence>
<evidence type="ECO:0000256" key="7">
    <source>
        <dbReference type="PIRSR" id="PIRSR618044-1"/>
    </source>
</evidence>
<dbReference type="InterPro" id="IPR018044">
    <property type="entry name" value="Peptidase_S11"/>
</dbReference>
<evidence type="ECO:0000256" key="4">
    <source>
        <dbReference type="ARBA" id="ARBA00022960"/>
    </source>
</evidence>
<dbReference type="PANTHER" id="PTHR21581">
    <property type="entry name" value="D-ALANYL-D-ALANINE CARBOXYPEPTIDASE"/>
    <property type="match status" value="1"/>
</dbReference>
<dbReference type="InterPro" id="IPR012338">
    <property type="entry name" value="Beta-lactam/transpept-like"/>
</dbReference>
<evidence type="ECO:0000256" key="3">
    <source>
        <dbReference type="ARBA" id="ARBA00022801"/>
    </source>
</evidence>
<evidence type="ECO:0000256" key="2">
    <source>
        <dbReference type="ARBA" id="ARBA00022729"/>
    </source>
</evidence>
<keyword evidence="11" id="KW-1133">Transmembrane helix</keyword>
<accession>A0A2N6VN54</accession>
<keyword evidence="6" id="KW-0961">Cell wall biogenesis/degradation</keyword>
<keyword evidence="3" id="KW-0378">Hydrolase</keyword>
<dbReference type="AlphaFoldDB" id="A0A2N6VN54"/>
<dbReference type="InterPro" id="IPR001967">
    <property type="entry name" value="Peptidase_S11_N"/>
</dbReference>
<dbReference type="PANTHER" id="PTHR21581:SF33">
    <property type="entry name" value="D-ALANYL-D-ALANINE CARBOXYPEPTIDASE DACB"/>
    <property type="match status" value="1"/>
</dbReference>
<dbReference type="Proteomes" id="UP000235598">
    <property type="component" value="Unassembled WGS sequence"/>
</dbReference>
<dbReference type="GO" id="GO:0009252">
    <property type="term" value="P:peptidoglycan biosynthetic process"/>
    <property type="evidence" value="ECO:0007669"/>
    <property type="project" value="UniProtKB-KW"/>
</dbReference>
<evidence type="ECO:0000259" key="12">
    <source>
        <dbReference type="Pfam" id="PF00768"/>
    </source>
</evidence>
<keyword evidence="13" id="KW-0645">Protease</keyword>
<evidence type="ECO:0000313" key="13">
    <source>
        <dbReference type="EMBL" id="PMD05571.1"/>
    </source>
</evidence>
<dbReference type="GO" id="GO:0071555">
    <property type="term" value="P:cell wall organization"/>
    <property type="evidence" value="ECO:0007669"/>
    <property type="project" value="UniProtKB-KW"/>
</dbReference>
<comment type="similarity">
    <text evidence="1 9">Belongs to the peptidase S11 family.</text>
</comment>
<feature type="binding site" evidence="8">
    <location>
        <position position="304"/>
    </location>
    <ligand>
        <name>substrate</name>
    </ligand>
</feature>
<keyword evidence="13" id="KW-0121">Carboxypeptidase</keyword>
<keyword evidence="11" id="KW-0812">Transmembrane</keyword>
<feature type="active site" evidence="7">
    <location>
        <position position="192"/>
    </location>
</feature>
<feature type="region of interest" description="Disordered" evidence="10">
    <location>
        <begin position="367"/>
        <end position="391"/>
    </location>
</feature>
<feature type="active site" description="Acyl-ester intermediate" evidence="7">
    <location>
        <position position="136"/>
    </location>
</feature>
<evidence type="ECO:0000256" key="6">
    <source>
        <dbReference type="ARBA" id="ARBA00023316"/>
    </source>
</evidence>
<reference evidence="13 14" key="1">
    <citation type="submission" date="2017-09" db="EMBL/GenBank/DDBJ databases">
        <title>Bacterial strain isolated from the female urinary microbiota.</title>
        <authorList>
            <person name="Thomas-White K."/>
            <person name="Kumar N."/>
            <person name="Forster S."/>
            <person name="Putonti C."/>
            <person name="Lawley T."/>
            <person name="Wolfe A.J."/>
        </authorList>
    </citation>
    <scope>NUCLEOTIDE SEQUENCE [LARGE SCALE GENOMIC DNA]</scope>
    <source>
        <strain evidence="13 14">UMB1301</strain>
    </source>
</reference>
<keyword evidence="4" id="KW-0133">Cell shape</keyword>
<dbReference type="OrthoDB" id="3663940at2"/>